<sequence length="54" mass="5614">MGADTIKSGNGQKRGFPQNALPVPANLPDAAPRPRVADVVPVIDVPPTAEQRPS</sequence>
<accession>A0A1H7ZE56</accession>
<evidence type="ECO:0000256" key="1">
    <source>
        <dbReference type="SAM" id="MobiDB-lite"/>
    </source>
</evidence>
<evidence type="ECO:0000313" key="2">
    <source>
        <dbReference type="EMBL" id="SEM55808.1"/>
    </source>
</evidence>
<proteinExistence type="predicted"/>
<gene>
    <name evidence="2" type="ORF">SAMN04488103_101472</name>
</gene>
<name>A0A1H7ZE56_9RHOB</name>
<evidence type="ECO:0000313" key="3">
    <source>
        <dbReference type="Proteomes" id="UP000198761"/>
    </source>
</evidence>
<protein>
    <submittedName>
        <fullName evidence="2">Uncharacterized protein</fullName>
    </submittedName>
</protein>
<organism evidence="2 3">
    <name type="scientific">Gemmobacter aquatilis</name>
    <dbReference type="NCBI Taxonomy" id="933059"/>
    <lineage>
        <taxon>Bacteria</taxon>
        <taxon>Pseudomonadati</taxon>
        <taxon>Pseudomonadota</taxon>
        <taxon>Alphaproteobacteria</taxon>
        <taxon>Rhodobacterales</taxon>
        <taxon>Paracoccaceae</taxon>
        <taxon>Gemmobacter</taxon>
    </lineage>
</organism>
<dbReference type="Proteomes" id="UP000198761">
    <property type="component" value="Unassembled WGS sequence"/>
</dbReference>
<dbReference type="AlphaFoldDB" id="A0A1H7ZE56"/>
<feature type="region of interest" description="Disordered" evidence="1">
    <location>
        <begin position="1"/>
        <end position="33"/>
    </location>
</feature>
<reference evidence="2 3" key="1">
    <citation type="submission" date="2016-10" db="EMBL/GenBank/DDBJ databases">
        <authorList>
            <person name="de Groot N.N."/>
        </authorList>
    </citation>
    <scope>NUCLEOTIDE SEQUENCE [LARGE SCALE GENOMIC DNA]</scope>
    <source>
        <strain evidence="2 3">DSM 3857</strain>
    </source>
</reference>
<dbReference type="EMBL" id="FOCE01000001">
    <property type="protein sequence ID" value="SEM55808.1"/>
    <property type="molecule type" value="Genomic_DNA"/>
</dbReference>
<keyword evidence="3" id="KW-1185">Reference proteome</keyword>